<keyword evidence="2" id="KW-1185">Reference proteome</keyword>
<dbReference type="AlphaFoldDB" id="A0AAV5U0F8"/>
<evidence type="ECO:0000313" key="2">
    <source>
        <dbReference type="Proteomes" id="UP001432027"/>
    </source>
</evidence>
<gene>
    <name evidence="1" type="ORF">PENTCL1PPCAC_22079</name>
</gene>
<organism evidence="1 2">
    <name type="scientific">Pristionchus entomophagus</name>
    <dbReference type="NCBI Taxonomy" id="358040"/>
    <lineage>
        <taxon>Eukaryota</taxon>
        <taxon>Metazoa</taxon>
        <taxon>Ecdysozoa</taxon>
        <taxon>Nematoda</taxon>
        <taxon>Chromadorea</taxon>
        <taxon>Rhabditida</taxon>
        <taxon>Rhabditina</taxon>
        <taxon>Diplogasteromorpha</taxon>
        <taxon>Diplogasteroidea</taxon>
        <taxon>Neodiplogasteridae</taxon>
        <taxon>Pristionchus</taxon>
    </lineage>
</organism>
<accession>A0AAV5U0F8</accession>
<evidence type="ECO:0000313" key="1">
    <source>
        <dbReference type="EMBL" id="GMS99904.1"/>
    </source>
</evidence>
<dbReference type="EMBL" id="BTSX01000005">
    <property type="protein sequence ID" value="GMS99904.1"/>
    <property type="molecule type" value="Genomic_DNA"/>
</dbReference>
<reference evidence="1" key="1">
    <citation type="submission" date="2023-10" db="EMBL/GenBank/DDBJ databases">
        <title>Genome assembly of Pristionchus species.</title>
        <authorList>
            <person name="Yoshida K."/>
            <person name="Sommer R.J."/>
        </authorList>
    </citation>
    <scope>NUCLEOTIDE SEQUENCE</scope>
    <source>
        <strain evidence="1">RS0144</strain>
    </source>
</reference>
<feature type="non-terminal residue" evidence="1">
    <location>
        <position position="1"/>
    </location>
</feature>
<dbReference type="Proteomes" id="UP001432027">
    <property type="component" value="Unassembled WGS sequence"/>
</dbReference>
<proteinExistence type="predicted"/>
<name>A0AAV5U0F8_9BILA</name>
<protein>
    <submittedName>
        <fullName evidence="1">Uncharacterized protein</fullName>
    </submittedName>
</protein>
<comment type="caution">
    <text evidence="1">The sequence shown here is derived from an EMBL/GenBank/DDBJ whole genome shotgun (WGS) entry which is preliminary data.</text>
</comment>
<sequence length="154" mass="17788">TGRLVEHYVFQKDQEGNSTNTLQTLRAPCTRVRALWLTLFYTGTCRMRTLRVARGQNEKAQWVSSQHRLQSIPRTKQLKTADRLRLRHGQHDPNKVWTEVMLADQEPLLVADGTLRKVFHNKRDYIPRVNCDCELCNAVGAFDPTRFAEPDIVG</sequence>